<protein>
    <submittedName>
        <fullName evidence="1">Uncharacterized protein</fullName>
    </submittedName>
</protein>
<dbReference type="STRING" id="935223.SAMN04488131_10820"/>
<accession>A0A1I2FNP3</accession>
<evidence type="ECO:0000313" key="1">
    <source>
        <dbReference type="EMBL" id="SFF06066.1"/>
    </source>
</evidence>
<sequence length="150" mass="17940">MDATACPQDISYPTDLNLLNDAREKSEMLIDLLYVKELHGKKPRTYREKARTIYLHTDQKKNKTGRIVRKGVGQQLRYLKRNIEHISKLLERYSGIPLRKKELKYWYVIQTLYSQREEMFREKTKSVPHRIVSIHQPHVRPIVRGKAKQR</sequence>
<evidence type="ECO:0000313" key="2">
    <source>
        <dbReference type="Proteomes" id="UP000198596"/>
    </source>
</evidence>
<reference evidence="2" key="1">
    <citation type="submission" date="2016-10" db="EMBL/GenBank/DDBJ databases">
        <authorList>
            <person name="Varghese N."/>
            <person name="Submissions S."/>
        </authorList>
    </citation>
    <scope>NUCLEOTIDE SEQUENCE [LARGE SCALE GENOMIC DNA]</scope>
    <source>
        <strain evidence="2">CGMCC 1.9227</strain>
    </source>
</reference>
<dbReference type="AlphaFoldDB" id="A0A1I2FNP3"/>
<keyword evidence="2" id="KW-1185">Reference proteome</keyword>
<proteinExistence type="predicted"/>
<dbReference type="OrthoDB" id="1454687at2"/>
<dbReference type="RefSeq" id="WP_091205095.1">
    <property type="nucleotide sequence ID" value="NZ_FONQ01000008.1"/>
</dbReference>
<organism evidence="1 2">
    <name type="scientific">Flavobacterium xueshanense</name>
    <dbReference type="NCBI Taxonomy" id="935223"/>
    <lineage>
        <taxon>Bacteria</taxon>
        <taxon>Pseudomonadati</taxon>
        <taxon>Bacteroidota</taxon>
        <taxon>Flavobacteriia</taxon>
        <taxon>Flavobacteriales</taxon>
        <taxon>Flavobacteriaceae</taxon>
        <taxon>Flavobacterium</taxon>
    </lineage>
</organism>
<dbReference type="Proteomes" id="UP000198596">
    <property type="component" value="Unassembled WGS sequence"/>
</dbReference>
<dbReference type="EMBL" id="FONQ01000008">
    <property type="protein sequence ID" value="SFF06066.1"/>
    <property type="molecule type" value="Genomic_DNA"/>
</dbReference>
<name>A0A1I2FNP3_9FLAO</name>
<gene>
    <name evidence="1" type="ORF">SAMN04488131_10820</name>
</gene>